<evidence type="ECO:0000259" key="2">
    <source>
        <dbReference type="Pfam" id="PF00857"/>
    </source>
</evidence>
<dbReference type="CDD" id="cd00431">
    <property type="entry name" value="cysteine_hydrolases"/>
    <property type="match status" value="1"/>
</dbReference>
<dbReference type="InterPro" id="IPR050272">
    <property type="entry name" value="Isochorismatase-like_hydrls"/>
</dbReference>
<name>A0A7V3YGN3_9BACT</name>
<protein>
    <submittedName>
        <fullName evidence="3">Cysteine hydrolase</fullName>
    </submittedName>
</protein>
<dbReference type="GO" id="GO:0016787">
    <property type="term" value="F:hydrolase activity"/>
    <property type="evidence" value="ECO:0007669"/>
    <property type="project" value="UniProtKB-KW"/>
</dbReference>
<accession>A0A7V3YGN3</accession>
<gene>
    <name evidence="3" type="ORF">ENV30_05245</name>
</gene>
<feature type="domain" description="Isochorismatase-like" evidence="2">
    <location>
        <begin position="4"/>
        <end position="165"/>
    </location>
</feature>
<dbReference type="EMBL" id="DTFV01000072">
    <property type="protein sequence ID" value="HGI30696.1"/>
    <property type="molecule type" value="Genomic_DNA"/>
</dbReference>
<dbReference type="SUPFAM" id="SSF52499">
    <property type="entry name" value="Isochorismatase-like hydrolases"/>
    <property type="match status" value="1"/>
</dbReference>
<reference evidence="3" key="1">
    <citation type="journal article" date="2020" name="mSystems">
        <title>Genome- and Community-Level Interaction Insights into Carbon Utilization and Element Cycling Functions of Hydrothermarchaeota in Hydrothermal Sediment.</title>
        <authorList>
            <person name="Zhou Z."/>
            <person name="Liu Y."/>
            <person name="Xu W."/>
            <person name="Pan J."/>
            <person name="Luo Z.H."/>
            <person name="Li M."/>
        </authorList>
    </citation>
    <scope>NUCLEOTIDE SEQUENCE [LARGE SCALE GENOMIC DNA]</scope>
    <source>
        <strain evidence="3">SpSt-747</strain>
    </source>
</reference>
<proteinExistence type="predicted"/>
<sequence>MSRAFLVIDMLNDFVHPDGVLFVGHQVQEVIATIRELLKERRKQKDLVVYVCDAHRRDDAEFRLFPPHCVEGTWGAQVVADLAPQEGDFVLPKTKFSAFLGTPLDLILREKKVTHLELVGVCTNICVLYTCAFARMLHYEVTVFREGVTSFDLGAHEWALREMENTLKAEVRSCGKSSRAQ</sequence>
<dbReference type="Gene3D" id="3.40.50.850">
    <property type="entry name" value="Isochorismatase-like"/>
    <property type="match status" value="1"/>
</dbReference>
<evidence type="ECO:0000256" key="1">
    <source>
        <dbReference type="ARBA" id="ARBA00022801"/>
    </source>
</evidence>
<dbReference type="PANTHER" id="PTHR43540">
    <property type="entry name" value="PEROXYUREIDOACRYLATE/UREIDOACRYLATE AMIDOHYDROLASE-RELATED"/>
    <property type="match status" value="1"/>
</dbReference>
<dbReference type="Pfam" id="PF00857">
    <property type="entry name" value="Isochorismatase"/>
    <property type="match status" value="1"/>
</dbReference>
<evidence type="ECO:0000313" key="3">
    <source>
        <dbReference type="EMBL" id="HGI30696.1"/>
    </source>
</evidence>
<dbReference type="PANTHER" id="PTHR43540:SF6">
    <property type="entry name" value="ISOCHORISMATASE-LIKE DOMAIN-CONTAINING PROTEIN"/>
    <property type="match status" value="1"/>
</dbReference>
<dbReference type="AlphaFoldDB" id="A0A7V3YGN3"/>
<organism evidence="3">
    <name type="scientific">Candidatus Caldatribacterium californiense</name>
    <dbReference type="NCBI Taxonomy" id="1454726"/>
    <lineage>
        <taxon>Bacteria</taxon>
        <taxon>Pseudomonadati</taxon>
        <taxon>Atribacterota</taxon>
        <taxon>Atribacteria</taxon>
        <taxon>Atribacterales</taxon>
        <taxon>Candidatus Caldatribacteriaceae</taxon>
        <taxon>Candidatus Caldatribacterium</taxon>
    </lineage>
</organism>
<comment type="caution">
    <text evidence="3">The sequence shown here is derived from an EMBL/GenBank/DDBJ whole genome shotgun (WGS) entry which is preliminary data.</text>
</comment>
<keyword evidence="1 3" id="KW-0378">Hydrolase</keyword>
<dbReference type="InterPro" id="IPR036380">
    <property type="entry name" value="Isochorismatase-like_sf"/>
</dbReference>
<dbReference type="InterPro" id="IPR000868">
    <property type="entry name" value="Isochorismatase-like_dom"/>
</dbReference>